<sequence>MDIACRTLNTRPSQTDTLYWSKDNNIAVLTPSLIHVKRLVYKGSSESDHSRLVNAGTIFCESTDAKNHIRANANVWSAVVKNLVGEMFKCLAWSPPSCSTHGCLLATITTNYYVAIFRPSGSLMHPKWEEVNCISNRLVSYYKGIGHLPTTIENSMAFESISLSWSPQCFCKGFMPLSIIALGSKAGTITLWSYTIDANLVYKIDACRSWIITLEWSRWWTIDEDTFTSLLIVGCLDGSYSLWKVTLYYKRSELSDQEEDELVINAEKGAVLLEADKREPCLIKWFKDKRNQRDKLAMSKMSTLFIWMPTLPVYDNFESIMPITFNFPDTVLITGISWNNDGTQLSAFSLEGKQWILDISDSGISINKAATERLRKNVEDQLKDAFRKVMADEKDSENESDDGEGDDDVGSPPPFNFDGLDNYEETMVEDSISKSREKDNATNSENMDIDEGKTYTSDLLMQPQMLGIDASANGIFVAFVFAVISGCDMDYLTTKSNKSYLCFVLTENDEPDVGVIETYSNDLALSIENRYLILEASPAYLLWDLLEYADFELHFDEPDNFFESLVKTCERQYTKFSEMSLIDWWEQISELDILNSSTEDLIELWRDFFYGDCAFNARRLIIYLYSSIKHLELNSELLSKSEGMKYEHISLIEKQQLNIILKVTSYALSVGCIIDDVGDQRFILSACDYALLRHKDDKSLLQLAQSVYEAMDKTPTDFGSLEKERSIISQLLVSNGSMDVNIQIPARHEQVEFVKRDIYGGYVRYHLKYYPGCTYDHALLVIIKQVNYRLSNLLDG</sequence>
<dbReference type="InterPro" id="IPR024761">
    <property type="entry name" value="TFIIIC_delta_N"/>
</dbReference>
<dbReference type="InterPro" id="IPR036322">
    <property type="entry name" value="WD40_repeat_dom_sf"/>
</dbReference>
<comment type="caution">
    <text evidence="3">The sequence shown here is derived from an EMBL/GenBank/DDBJ whole genome shotgun (WGS) entry which is preliminary data.</text>
</comment>
<evidence type="ECO:0000313" key="3">
    <source>
        <dbReference type="EMBL" id="CAG8556334.1"/>
    </source>
</evidence>
<protein>
    <submittedName>
        <fullName evidence="3">10267_t:CDS:1</fullName>
    </submittedName>
</protein>
<reference evidence="3" key="1">
    <citation type="submission" date="2021-06" db="EMBL/GenBank/DDBJ databases">
        <authorList>
            <person name="Kallberg Y."/>
            <person name="Tangrot J."/>
            <person name="Rosling A."/>
        </authorList>
    </citation>
    <scope>NUCLEOTIDE SEQUENCE</scope>
    <source>
        <strain evidence="3">BR232B</strain>
    </source>
</reference>
<organism evidence="3 4">
    <name type="scientific">Paraglomus brasilianum</name>
    <dbReference type="NCBI Taxonomy" id="144538"/>
    <lineage>
        <taxon>Eukaryota</taxon>
        <taxon>Fungi</taxon>
        <taxon>Fungi incertae sedis</taxon>
        <taxon>Mucoromycota</taxon>
        <taxon>Glomeromycotina</taxon>
        <taxon>Glomeromycetes</taxon>
        <taxon>Paraglomerales</taxon>
        <taxon>Paraglomeraceae</taxon>
        <taxon>Paraglomus</taxon>
    </lineage>
</organism>
<keyword evidence="4" id="KW-1185">Reference proteome</keyword>
<feature type="domain" description="Transcription factor IIIC 90kDa subunit N-terminal" evidence="2">
    <location>
        <begin position="20"/>
        <end position="357"/>
    </location>
</feature>
<evidence type="ECO:0000256" key="1">
    <source>
        <dbReference type="SAM" id="MobiDB-lite"/>
    </source>
</evidence>
<dbReference type="OrthoDB" id="6021743at2759"/>
<dbReference type="GO" id="GO:0000127">
    <property type="term" value="C:transcription factor TFIIIC complex"/>
    <property type="evidence" value="ECO:0007669"/>
    <property type="project" value="InterPro"/>
</dbReference>
<dbReference type="PANTHER" id="PTHR15496">
    <property type="entry name" value="GENERAL TRANSCRIPTION FACTOR 3C POLYPEPTIDE 4 FAMILY"/>
    <property type="match status" value="1"/>
</dbReference>
<feature type="region of interest" description="Disordered" evidence="1">
    <location>
        <begin position="389"/>
        <end position="450"/>
    </location>
</feature>
<dbReference type="GO" id="GO:0004402">
    <property type="term" value="F:histone acetyltransferase activity"/>
    <property type="evidence" value="ECO:0007669"/>
    <property type="project" value="InterPro"/>
</dbReference>
<dbReference type="InterPro" id="IPR044230">
    <property type="entry name" value="GTF3C4"/>
</dbReference>
<dbReference type="Proteomes" id="UP000789739">
    <property type="component" value="Unassembled WGS sequence"/>
</dbReference>
<proteinExistence type="predicted"/>
<dbReference type="Pfam" id="PF12657">
    <property type="entry name" value="TFIIIC_delta"/>
    <property type="match status" value="1"/>
</dbReference>
<dbReference type="AlphaFoldDB" id="A0A9N9FS69"/>
<dbReference type="InterPro" id="IPR015943">
    <property type="entry name" value="WD40/YVTN_repeat-like_dom_sf"/>
</dbReference>
<dbReference type="GO" id="GO:0006384">
    <property type="term" value="P:transcription initiation at RNA polymerase III promoter"/>
    <property type="evidence" value="ECO:0007669"/>
    <property type="project" value="InterPro"/>
</dbReference>
<accession>A0A9N9FS69</accession>
<evidence type="ECO:0000313" key="4">
    <source>
        <dbReference type="Proteomes" id="UP000789739"/>
    </source>
</evidence>
<dbReference type="EMBL" id="CAJVPI010000617">
    <property type="protein sequence ID" value="CAG8556334.1"/>
    <property type="molecule type" value="Genomic_DNA"/>
</dbReference>
<gene>
    <name evidence="3" type="ORF">PBRASI_LOCUS5356</name>
</gene>
<evidence type="ECO:0000259" key="2">
    <source>
        <dbReference type="Pfam" id="PF12657"/>
    </source>
</evidence>
<feature type="compositionally biased region" description="Acidic residues" evidence="1">
    <location>
        <begin position="394"/>
        <end position="409"/>
    </location>
</feature>
<dbReference type="PANTHER" id="PTHR15496:SF2">
    <property type="entry name" value="GENERAL TRANSCRIPTION FACTOR 3C POLYPEPTIDE 4"/>
    <property type="match status" value="1"/>
</dbReference>
<feature type="compositionally biased region" description="Basic and acidic residues" evidence="1">
    <location>
        <begin position="431"/>
        <end position="440"/>
    </location>
</feature>
<dbReference type="SUPFAM" id="SSF50978">
    <property type="entry name" value="WD40 repeat-like"/>
    <property type="match status" value="1"/>
</dbReference>
<name>A0A9N9FS69_9GLOM</name>
<dbReference type="Gene3D" id="2.130.10.10">
    <property type="entry name" value="YVTN repeat-like/Quinoprotein amine dehydrogenase"/>
    <property type="match status" value="1"/>
</dbReference>